<evidence type="ECO:0000256" key="1">
    <source>
        <dbReference type="SAM" id="MobiDB-lite"/>
    </source>
</evidence>
<proteinExistence type="predicted"/>
<dbReference type="EMBL" id="CP126220">
    <property type="protein sequence ID" value="WIA21643.1"/>
    <property type="molecule type" value="Genomic_DNA"/>
</dbReference>
<protein>
    <submittedName>
        <fullName evidence="2">Uncharacterized protein</fullName>
    </submittedName>
</protein>
<name>A0ABY8UJD0_TETOB</name>
<feature type="compositionally biased region" description="Low complexity" evidence="1">
    <location>
        <begin position="51"/>
        <end position="88"/>
    </location>
</feature>
<evidence type="ECO:0000313" key="3">
    <source>
        <dbReference type="Proteomes" id="UP001244341"/>
    </source>
</evidence>
<dbReference type="Proteomes" id="UP001244341">
    <property type="component" value="Chromosome 13b"/>
</dbReference>
<evidence type="ECO:0000313" key="2">
    <source>
        <dbReference type="EMBL" id="WIA21643.1"/>
    </source>
</evidence>
<accession>A0ABY8UJD0</accession>
<organism evidence="2 3">
    <name type="scientific">Tetradesmus obliquus</name>
    <name type="common">Green alga</name>
    <name type="synonym">Acutodesmus obliquus</name>
    <dbReference type="NCBI Taxonomy" id="3088"/>
    <lineage>
        <taxon>Eukaryota</taxon>
        <taxon>Viridiplantae</taxon>
        <taxon>Chlorophyta</taxon>
        <taxon>core chlorophytes</taxon>
        <taxon>Chlorophyceae</taxon>
        <taxon>CS clade</taxon>
        <taxon>Sphaeropleales</taxon>
        <taxon>Scenedesmaceae</taxon>
        <taxon>Tetradesmus</taxon>
    </lineage>
</organism>
<gene>
    <name evidence="2" type="ORF">OEZ85_000820</name>
</gene>
<feature type="region of interest" description="Disordered" evidence="1">
    <location>
        <begin position="40"/>
        <end position="108"/>
    </location>
</feature>
<sequence>MLRDDEAATLVGLDADSSRAVIERLVEASVRHQLAQWQALQAASSDGSKPQVDSNSSQDLQQQQQQQRQQQQQQQDLQGDSSSQDLQQPAATSSQQTGLRQRRVQRAG</sequence>
<keyword evidence="3" id="KW-1185">Reference proteome</keyword>
<reference evidence="2 3" key="1">
    <citation type="submission" date="2023-05" db="EMBL/GenBank/DDBJ databases">
        <title>A 100% complete, gapless, phased diploid assembly of the Scenedesmus obliquus UTEX 3031 genome.</title>
        <authorList>
            <person name="Biondi T.C."/>
            <person name="Hanschen E.R."/>
            <person name="Kwon T."/>
            <person name="Eng W."/>
            <person name="Kruse C.P.S."/>
            <person name="Koehler S.I."/>
            <person name="Kunde Y."/>
            <person name="Gleasner C.D."/>
            <person name="You Mak K.T."/>
            <person name="Polle J."/>
            <person name="Hovde B.T."/>
            <person name="Starkenburg S.R."/>
        </authorList>
    </citation>
    <scope>NUCLEOTIDE SEQUENCE [LARGE SCALE GENOMIC DNA]</scope>
    <source>
        <strain evidence="2 3">DOE0152z</strain>
    </source>
</reference>
<feature type="compositionally biased region" description="Polar residues" evidence="1">
    <location>
        <begin position="89"/>
        <end position="99"/>
    </location>
</feature>